<keyword evidence="2" id="KW-0479">Metal-binding</keyword>
<dbReference type="GO" id="GO:0000502">
    <property type="term" value="C:proteasome complex"/>
    <property type="evidence" value="ECO:0007669"/>
    <property type="project" value="UniProtKB-KW"/>
</dbReference>
<accession>A0A9K3CR93</accession>
<dbReference type="Pfam" id="PF01398">
    <property type="entry name" value="JAB"/>
    <property type="match status" value="1"/>
</dbReference>
<evidence type="ECO:0000256" key="2">
    <source>
        <dbReference type="ARBA" id="ARBA00022723"/>
    </source>
</evidence>
<comment type="caution">
    <text evidence="8">The sequence shown here is derived from an EMBL/GenBank/DDBJ whole genome shotgun (WGS) entry which is preliminary data.</text>
</comment>
<proteinExistence type="predicted"/>
<keyword evidence="3" id="KW-0378">Hydrolase</keyword>
<evidence type="ECO:0000256" key="5">
    <source>
        <dbReference type="ARBA" id="ARBA00022942"/>
    </source>
</evidence>
<evidence type="ECO:0000256" key="6">
    <source>
        <dbReference type="ARBA" id="ARBA00023049"/>
    </source>
</evidence>
<evidence type="ECO:0000259" key="7">
    <source>
        <dbReference type="PROSITE" id="PS50249"/>
    </source>
</evidence>
<reference evidence="8 9" key="1">
    <citation type="journal article" date="2018" name="PLoS ONE">
        <title>The draft genome of Kipferlia bialata reveals reductive genome evolution in fornicate parasites.</title>
        <authorList>
            <person name="Tanifuji G."/>
            <person name="Takabayashi S."/>
            <person name="Kume K."/>
            <person name="Takagi M."/>
            <person name="Nakayama T."/>
            <person name="Kamikawa R."/>
            <person name="Inagaki Y."/>
            <person name="Hashimoto T."/>
        </authorList>
    </citation>
    <scope>NUCLEOTIDE SEQUENCE [LARGE SCALE GENOMIC DNA]</scope>
    <source>
        <strain evidence="8">NY0173</strain>
    </source>
</reference>
<dbReference type="SMART" id="SM00232">
    <property type="entry name" value="JAB_MPN"/>
    <property type="match status" value="1"/>
</dbReference>
<evidence type="ECO:0000313" key="8">
    <source>
        <dbReference type="EMBL" id="GIQ80149.1"/>
    </source>
</evidence>
<evidence type="ECO:0000313" key="9">
    <source>
        <dbReference type="Proteomes" id="UP000265618"/>
    </source>
</evidence>
<feature type="domain" description="MPN" evidence="7">
    <location>
        <begin position="27"/>
        <end position="162"/>
    </location>
</feature>
<dbReference type="InterPro" id="IPR056263">
    <property type="entry name" value="RPN11_C"/>
</dbReference>
<keyword evidence="5" id="KW-0647">Proteasome</keyword>
<dbReference type="Pfam" id="PF23594">
    <property type="entry name" value="RPN11_C"/>
    <property type="match status" value="1"/>
</dbReference>
<dbReference type="GO" id="GO:0006508">
    <property type="term" value="P:proteolysis"/>
    <property type="evidence" value="ECO:0007669"/>
    <property type="project" value="UniProtKB-KW"/>
</dbReference>
<dbReference type="EMBL" id="BDIP01000113">
    <property type="protein sequence ID" value="GIQ80149.1"/>
    <property type="molecule type" value="Genomic_DNA"/>
</dbReference>
<dbReference type="PANTHER" id="PTHR10410">
    <property type="entry name" value="EUKARYOTIC TRANSLATION INITIATION FACTOR 3 -RELATED"/>
    <property type="match status" value="1"/>
</dbReference>
<dbReference type="SUPFAM" id="SSF102712">
    <property type="entry name" value="JAB1/MPN domain"/>
    <property type="match status" value="1"/>
</dbReference>
<dbReference type="GO" id="GO:0008237">
    <property type="term" value="F:metallopeptidase activity"/>
    <property type="evidence" value="ECO:0007669"/>
    <property type="project" value="UniProtKB-KW"/>
</dbReference>
<dbReference type="PROSITE" id="PS50249">
    <property type="entry name" value="MPN"/>
    <property type="match status" value="1"/>
</dbReference>
<keyword evidence="4" id="KW-0862">Zinc</keyword>
<evidence type="ECO:0000256" key="1">
    <source>
        <dbReference type="ARBA" id="ARBA00022670"/>
    </source>
</evidence>
<dbReference type="Gene3D" id="3.40.140.10">
    <property type="entry name" value="Cytidine Deaminase, domain 2"/>
    <property type="match status" value="1"/>
</dbReference>
<keyword evidence="9" id="KW-1185">Reference proteome</keyword>
<dbReference type="OrthoDB" id="605656at2759"/>
<dbReference type="FunFam" id="3.40.140.10:FF:000026">
    <property type="entry name" value="26S proteasome non-ATPase regulatory subunit 14"/>
    <property type="match status" value="1"/>
</dbReference>
<dbReference type="InterPro" id="IPR037518">
    <property type="entry name" value="MPN"/>
</dbReference>
<evidence type="ECO:0000256" key="3">
    <source>
        <dbReference type="ARBA" id="ARBA00022801"/>
    </source>
</evidence>
<dbReference type="InterPro" id="IPR000555">
    <property type="entry name" value="JAMM/MPN+_dom"/>
</dbReference>
<keyword evidence="6" id="KW-0482">Metalloprotease</keyword>
<dbReference type="InterPro" id="IPR050242">
    <property type="entry name" value="JAMM_MPN+_peptidase_M67A"/>
</dbReference>
<dbReference type="Proteomes" id="UP000265618">
    <property type="component" value="Unassembled WGS sequence"/>
</dbReference>
<sequence length="315" mass="33617">MDINALLQQQMGGAGKKKTVSDTSETVVISPLALLKMLAHGKSGVPMEVMGLVLGRYVDQYTVHITDVFAMPQSGSGTSVEAVDEVYQAEMMDLLKRVGTTEPSVGWYHSHPGFGCWLSGTDQRTQASFEQLNDRAVAVVVDPVQSVRGNVVLEAFRLLGDGPAGMLAGDPDAKRKTTSNLGYLRQPPIQTIVHGLGQQYYCLETEIRPNEVEDAILHRVGGATLGAGVGVAEADTDASLDKAADLMSQFASRLKEQSSLDTEDKVPDTGRLDPKRHLSELAERLMESSVATSLTVLGNASAFSLPGSGEGMVLD</sequence>
<dbReference type="GO" id="GO:0046872">
    <property type="term" value="F:metal ion binding"/>
    <property type="evidence" value="ECO:0007669"/>
    <property type="project" value="UniProtKB-KW"/>
</dbReference>
<evidence type="ECO:0000256" key="4">
    <source>
        <dbReference type="ARBA" id="ARBA00022833"/>
    </source>
</evidence>
<dbReference type="CDD" id="cd08069">
    <property type="entry name" value="MPN_RPN11_CSN5"/>
    <property type="match status" value="1"/>
</dbReference>
<organism evidence="8 9">
    <name type="scientific">Kipferlia bialata</name>
    <dbReference type="NCBI Taxonomy" id="797122"/>
    <lineage>
        <taxon>Eukaryota</taxon>
        <taxon>Metamonada</taxon>
        <taxon>Carpediemonas-like organisms</taxon>
        <taxon>Kipferlia</taxon>
    </lineage>
</organism>
<gene>
    <name evidence="8" type="ORF">KIPB_000898</name>
</gene>
<name>A0A9K3CR93_9EUKA</name>
<dbReference type="AlphaFoldDB" id="A0A9K3CR93"/>
<keyword evidence="1" id="KW-0645">Protease</keyword>
<protein>
    <recommendedName>
        <fullName evidence="7">MPN domain-containing protein</fullName>
    </recommendedName>
</protein>